<name>A0A6J2XZC1_SITOR</name>
<dbReference type="InParanoid" id="A0A6J2XZC1"/>
<feature type="transmembrane region" description="Helical" evidence="5">
    <location>
        <begin position="79"/>
        <end position="99"/>
    </location>
</feature>
<evidence type="ECO:0000256" key="4">
    <source>
        <dbReference type="ARBA" id="ARBA00023136"/>
    </source>
</evidence>
<feature type="transmembrane region" description="Helical" evidence="5">
    <location>
        <begin position="263"/>
        <end position="284"/>
    </location>
</feature>
<organism evidence="6 7">
    <name type="scientific">Sitophilus oryzae</name>
    <name type="common">Rice weevil</name>
    <name type="synonym">Curculio oryzae</name>
    <dbReference type="NCBI Taxonomy" id="7048"/>
    <lineage>
        <taxon>Eukaryota</taxon>
        <taxon>Metazoa</taxon>
        <taxon>Ecdysozoa</taxon>
        <taxon>Arthropoda</taxon>
        <taxon>Hexapoda</taxon>
        <taxon>Insecta</taxon>
        <taxon>Pterygota</taxon>
        <taxon>Neoptera</taxon>
        <taxon>Endopterygota</taxon>
        <taxon>Coleoptera</taxon>
        <taxon>Polyphaga</taxon>
        <taxon>Cucujiformia</taxon>
        <taxon>Curculionidae</taxon>
        <taxon>Dryophthorinae</taxon>
        <taxon>Sitophilus</taxon>
    </lineage>
</organism>
<dbReference type="CTD" id="41847"/>
<keyword evidence="4 5" id="KW-0472">Membrane</keyword>
<keyword evidence="2 5" id="KW-0812">Transmembrane</keyword>
<dbReference type="Pfam" id="PF02535">
    <property type="entry name" value="Zip"/>
    <property type="match status" value="1"/>
</dbReference>
<reference evidence="7" key="1">
    <citation type="submission" date="2025-08" db="UniProtKB">
        <authorList>
            <consortium name="RefSeq"/>
        </authorList>
    </citation>
    <scope>IDENTIFICATION</scope>
    <source>
        <tissue evidence="7">Gonads</tissue>
    </source>
</reference>
<dbReference type="GO" id="GO:0005886">
    <property type="term" value="C:plasma membrane"/>
    <property type="evidence" value="ECO:0007669"/>
    <property type="project" value="TreeGrafter"/>
</dbReference>
<feature type="transmembrane region" description="Helical" evidence="5">
    <location>
        <begin position="38"/>
        <end position="59"/>
    </location>
</feature>
<feature type="transmembrane region" description="Helical" evidence="5">
    <location>
        <begin position="12"/>
        <end position="31"/>
    </location>
</feature>
<evidence type="ECO:0000313" key="7">
    <source>
        <dbReference type="RefSeq" id="XP_030756802.1"/>
    </source>
</evidence>
<accession>A0A6J2XZC1</accession>
<sequence length="356" mass="38908">MELNTTQSKLLAIVALGVGSIFVGLLPACFARKSRKRCPLLLSSLLCFGGGVLLCTSLVHILPEARDNSSTAFKPYTELFFLCGFFLLYLMDEIVHFIYGEGAHSHGTENQDTTTAVENQLRTTRVDQPERRHSVLGRYGACNPNERHSLLVSEGQQYPYNPNYIRTAYSDSALYNAADDPPSQLCHVGHEEPCHSTMPTVSLGLLVALSIHSLLEGLVVGLEGLPTKVLLLLAAVASHKLVVGFCLGMELASSTCTTFCKHFLCILVFACSSMGGIVLGMAIADNPNKLVNTIIPILQALAGGTLLYVTVSEVLPRERARWHKQHLKRNAGLLQLFSVLLGFILMTVFSKYIDKD</sequence>
<dbReference type="PANTHER" id="PTHR11040:SF169">
    <property type="entry name" value="FI24038P1"/>
    <property type="match status" value="1"/>
</dbReference>
<evidence type="ECO:0000256" key="1">
    <source>
        <dbReference type="ARBA" id="ARBA00004141"/>
    </source>
</evidence>
<evidence type="ECO:0000256" key="5">
    <source>
        <dbReference type="SAM" id="Phobius"/>
    </source>
</evidence>
<dbReference type="OrthoDB" id="448280at2759"/>
<dbReference type="KEGG" id="soy:115882718"/>
<dbReference type="AlphaFoldDB" id="A0A6J2XZC1"/>
<evidence type="ECO:0000313" key="6">
    <source>
        <dbReference type="Proteomes" id="UP000504635"/>
    </source>
</evidence>
<protein>
    <submittedName>
        <fullName evidence="7">Zinc transporter ZIP3</fullName>
    </submittedName>
</protein>
<keyword evidence="3 5" id="KW-1133">Transmembrane helix</keyword>
<evidence type="ECO:0000256" key="3">
    <source>
        <dbReference type="ARBA" id="ARBA00022989"/>
    </source>
</evidence>
<evidence type="ECO:0000256" key="2">
    <source>
        <dbReference type="ARBA" id="ARBA00022692"/>
    </source>
</evidence>
<dbReference type="RefSeq" id="XP_030756802.1">
    <property type="nucleotide sequence ID" value="XM_030900942.1"/>
</dbReference>
<dbReference type="Proteomes" id="UP000504635">
    <property type="component" value="Unplaced"/>
</dbReference>
<dbReference type="GO" id="GO:0005385">
    <property type="term" value="F:zinc ion transmembrane transporter activity"/>
    <property type="evidence" value="ECO:0007669"/>
    <property type="project" value="TreeGrafter"/>
</dbReference>
<proteinExistence type="predicted"/>
<dbReference type="PANTHER" id="PTHR11040">
    <property type="entry name" value="ZINC/IRON TRANSPORTER"/>
    <property type="match status" value="1"/>
</dbReference>
<dbReference type="GeneID" id="115882718"/>
<gene>
    <name evidence="7" type="primary">LOC115882718</name>
</gene>
<keyword evidence="6" id="KW-1185">Reference proteome</keyword>
<dbReference type="FunCoup" id="A0A6J2XZC1">
    <property type="interactions" value="40"/>
</dbReference>
<comment type="subcellular location">
    <subcellularLocation>
        <location evidence="1">Membrane</location>
        <topology evidence="1">Multi-pass membrane protein</topology>
    </subcellularLocation>
</comment>
<feature type="transmembrane region" description="Helical" evidence="5">
    <location>
        <begin position="290"/>
        <end position="311"/>
    </location>
</feature>
<feature type="transmembrane region" description="Helical" evidence="5">
    <location>
        <begin position="332"/>
        <end position="353"/>
    </location>
</feature>
<dbReference type="InterPro" id="IPR003689">
    <property type="entry name" value="ZIP"/>
</dbReference>